<accession>A0A2I5T1Y5</accession>
<dbReference type="Proteomes" id="UP000233778">
    <property type="component" value="Chromosome"/>
</dbReference>
<gene>
    <name evidence="1" type="ORF">CWC46_01390</name>
    <name evidence="2" type="ORF">Ser39006_001390</name>
</gene>
<reference evidence="2 3" key="1">
    <citation type="journal article" date="2013" name="Genome Announc.">
        <title>Draft genome sequence of Serratia sp. strain ATCC 39006, a model bacterium for analysis of the biosynthesis and regulation of prodigiosin, a carbapenem, and gas vesicles.</title>
        <authorList>
            <person name="Fineran P.C."/>
            <person name="Iglesias Cans M.C."/>
            <person name="Ramsay J.P."/>
            <person name="Wilf N.M."/>
            <person name="Cossyleon D."/>
            <person name="McNeil M.B."/>
            <person name="Williamson N.R."/>
            <person name="Monson R.E."/>
            <person name="Becher S.A."/>
            <person name="Stanton J.A."/>
            <person name="Brugger K."/>
            <person name="Brown S.D."/>
            <person name="Salmond G.P."/>
        </authorList>
    </citation>
    <scope>NUCLEOTIDE SEQUENCE [LARGE SCALE GENOMIC DNA]</scope>
    <source>
        <strain evidence="2">ATCC 39006</strain>
        <strain evidence="3">ATCC 39006 / SC 11482</strain>
    </source>
</reference>
<keyword evidence="3" id="KW-1185">Reference proteome</keyword>
<proteinExistence type="predicted"/>
<evidence type="ECO:0000313" key="4">
    <source>
        <dbReference type="Proteomes" id="UP000233778"/>
    </source>
</evidence>
<reference evidence="2" key="2">
    <citation type="submission" date="2013-09" db="EMBL/GenBank/DDBJ databases">
        <authorList>
            <person name="Wang G."/>
            <person name="Yang Y."/>
            <person name="Su Y."/>
        </authorList>
    </citation>
    <scope>NUCLEOTIDE SEQUENCE</scope>
    <source>
        <strain evidence="2">ATCC 39006</strain>
    </source>
</reference>
<dbReference type="Proteomes" id="UP000017700">
    <property type="component" value="Chromosome"/>
</dbReference>
<sequence length="67" mass="7862">MKCRIIRIIDAVCTKSSWERAQKSYRRTEKKLYISALIKSQLYLNRKKPKVKKCYFGLFNSESLSGG</sequence>
<reference evidence="1 4" key="3">
    <citation type="submission" date="2017-11" db="EMBL/GenBank/DDBJ databases">
        <title>Complete genome sequence of Serratia sp. ATCC 39006 LacA.</title>
        <authorList>
            <person name="Hampton H.G."/>
            <person name="Jackson S.A."/>
            <person name="Jauregui R."/>
            <person name="Poulter G.T.M."/>
            <person name="Salmond G.P.C."/>
            <person name="Fineran P.C."/>
        </authorList>
    </citation>
    <scope>NUCLEOTIDE SEQUENCE [LARGE SCALE GENOMIC DNA]</scope>
    <source>
        <strain evidence="1 4">ATCC 39006</strain>
    </source>
</reference>
<organism evidence="2 3">
    <name type="scientific">Serratia sp. (strain ATCC 39006)</name>
    <name type="common">Prodigiosinella confusarubida</name>
    <dbReference type="NCBI Taxonomy" id="104623"/>
    <lineage>
        <taxon>Bacteria</taxon>
        <taxon>Pseudomonadati</taxon>
        <taxon>Pseudomonadota</taxon>
        <taxon>Gammaproteobacteria</taxon>
        <taxon>Enterobacterales</taxon>
        <taxon>Pectobacteriaceae</taxon>
        <taxon>Prodigiosinella</taxon>
    </lineage>
</organism>
<dbReference type="EMBL" id="CP025085">
    <property type="protein sequence ID" value="AUG98596.1"/>
    <property type="molecule type" value="Genomic_DNA"/>
</dbReference>
<protein>
    <submittedName>
        <fullName evidence="2">Uncharacterized protein</fullName>
    </submittedName>
</protein>
<dbReference type="KEGG" id="sera:Ser39006_001390"/>
<evidence type="ECO:0000313" key="2">
    <source>
        <dbReference type="EMBL" id="AUH02911.1"/>
    </source>
</evidence>
<evidence type="ECO:0000313" key="1">
    <source>
        <dbReference type="EMBL" id="AUG98596.1"/>
    </source>
</evidence>
<reference evidence="2" key="4">
    <citation type="submission" date="2017-11" db="EMBL/GenBank/DDBJ databases">
        <title>Complete genome sequence of Serratia sp. ATCC 39006.</title>
        <authorList>
            <person name="Hampton H.G."/>
            <person name="Jackson S.A."/>
            <person name="Jauregui R."/>
            <person name="Poulter G.T.M."/>
            <person name="Salmond G.P.C."/>
            <person name="Fineran P.C."/>
        </authorList>
    </citation>
    <scope>NUCLEOTIDE SEQUENCE</scope>
    <source>
        <strain evidence="2">ATCC 39006</strain>
    </source>
</reference>
<dbReference type="EMBL" id="CP025084">
    <property type="protein sequence ID" value="AUH02911.1"/>
    <property type="molecule type" value="Genomic_DNA"/>
</dbReference>
<evidence type="ECO:0000313" key="3">
    <source>
        <dbReference type="Proteomes" id="UP000017700"/>
    </source>
</evidence>
<name>A0A2I5T1Y5_SERS3</name>
<dbReference type="KEGG" id="serq:CWC46_01390"/>
<dbReference type="AlphaFoldDB" id="A0A2I5T1Y5"/>